<feature type="compositionally biased region" description="Basic residues" evidence="1">
    <location>
        <begin position="26"/>
        <end position="35"/>
    </location>
</feature>
<evidence type="ECO:0000313" key="3">
    <source>
        <dbReference type="RefSeq" id="XP_012944704.1"/>
    </source>
</evidence>
<organism evidence="2 3">
    <name type="scientific">Aplysia californica</name>
    <name type="common">California sea hare</name>
    <dbReference type="NCBI Taxonomy" id="6500"/>
    <lineage>
        <taxon>Eukaryota</taxon>
        <taxon>Metazoa</taxon>
        <taxon>Spiralia</taxon>
        <taxon>Lophotrochozoa</taxon>
        <taxon>Mollusca</taxon>
        <taxon>Gastropoda</taxon>
        <taxon>Heterobranchia</taxon>
        <taxon>Euthyneura</taxon>
        <taxon>Tectipleura</taxon>
        <taxon>Aplysiida</taxon>
        <taxon>Aplysioidea</taxon>
        <taxon>Aplysiidae</taxon>
        <taxon>Aplysia</taxon>
    </lineage>
</organism>
<reference evidence="3" key="1">
    <citation type="submission" date="2025-08" db="UniProtKB">
        <authorList>
            <consortium name="RefSeq"/>
        </authorList>
    </citation>
    <scope>IDENTIFICATION</scope>
</reference>
<gene>
    <name evidence="3" type="primary">LOC106013447</name>
</gene>
<proteinExistence type="predicted"/>
<dbReference type="Proteomes" id="UP000694888">
    <property type="component" value="Unplaced"/>
</dbReference>
<sequence>MNPPMAESSVHDSEYTNEHTNESTNHRRRSTKGVSRRLNEFFSGLRETVGTYCRQRLRHKSRGSYTVSTPQSESMEQASPRHSEVSDLSTDPRSRTGGACSLVSCACDEVERTPPKICKSTRMWKNLHEWFLVHGGRDDLDSSSASGYLGDDRILVKTKRQWEGLDKWFDNQGAEGERIFQVIPLISSDEDESVPDIASSVFVNITVSEKFSEDTIHKTAIVHRPTWSLIDWTSSSSDCSDEDDWEISYDSDDRENTPESQDNNVRTNNTLRMMM</sequence>
<protein>
    <submittedName>
        <fullName evidence="3">Uncharacterized protein LOC106013447 isoform X1</fullName>
    </submittedName>
</protein>
<feature type="region of interest" description="Disordered" evidence="1">
    <location>
        <begin position="60"/>
        <end position="96"/>
    </location>
</feature>
<feature type="compositionally biased region" description="Acidic residues" evidence="1">
    <location>
        <begin position="239"/>
        <end position="253"/>
    </location>
</feature>
<feature type="region of interest" description="Disordered" evidence="1">
    <location>
        <begin position="234"/>
        <end position="275"/>
    </location>
</feature>
<evidence type="ECO:0000313" key="2">
    <source>
        <dbReference type="Proteomes" id="UP000694888"/>
    </source>
</evidence>
<dbReference type="RefSeq" id="XP_012944704.1">
    <property type="nucleotide sequence ID" value="XM_013089250.2"/>
</dbReference>
<accession>A0ABM1ABT7</accession>
<name>A0ABM1ABT7_APLCA</name>
<feature type="compositionally biased region" description="Basic and acidic residues" evidence="1">
    <location>
        <begin position="9"/>
        <end position="25"/>
    </location>
</feature>
<keyword evidence="2" id="KW-1185">Reference proteome</keyword>
<evidence type="ECO:0000256" key="1">
    <source>
        <dbReference type="SAM" id="MobiDB-lite"/>
    </source>
</evidence>
<feature type="compositionally biased region" description="Polar residues" evidence="1">
    <location>
        <begin position="63"/>
        <end position="77"/>
    </location>
</feature>
<feature type="region of interest" description="Disordered" evidence="1">
    <location>
        <begin position="1"/>
        <end position="36"/>
    </location>
</feature>
<feature type="compositionally biased region" description="Polar residues" evidence="1">
    <location>
        <begin position="258"/>
        <end position="275"/>
    </location>
</feature>
<dbReference type="GeneID" id="106013447"/>
<feature type="compositionally biased region" description="Basic and acidic residues" evidence="1">
    <location>
        <begin position="79"/>
        <end position="94"/>
    </location>
</feature>